<organism evidence="5 6">
    <name type="scientific">Cadophora malorum</name>
    <dbReference type="NCBI Taxonomy" id="108018"/>
    <lineage>
        <taxon>Eukaryota</taxon>
        <taxon>Fungi</taxon>
        <taxon>Dikarya</taxon>
        <taxon>Ascomycota</taxon>
        <taxon>Pezizomycotina</taxon>
        <taxon>Leotiomycetes</taxon>
        <taxon>Helotiales</taxon>
        <taxon>Ploettnerulaceae</taxon>
        <taxon>Cadophora</taxon>
    </lineage>
</organism>
<dbReference type="InterPro" id="IPR050309">
    <property type="entry name" value="Type-B_Carboxylest/Lipase"/>
</dbReference>
<dbReference type="InterPro" id="IPR019819">
    <property type="entry name" value="Carboxylesterase_B_CS"/>
</dbReference>
<dbReference type="InterPro" id="IPR019826">
    <property type="entry name" value="Carboxylesterase_B_AS"/>
</dbReference>
<feature type="domain" description="Carboxylesterase type B" evidence="4">
    <location>
        <begin position="27"/>
        <end position="524"/>
    </location>
</feature>
<dbReference type="SUPFAM" id="SSF53474">
    <property type="entry name" value="alpha/beta-Hydrolases"/>
    <property type="match status" value="1"/>
</dbReference>
<dbReference type="EC" id="3.1.1.-" evidence="3"/>
<comment type="caution">
    <text evidence="5">The sequence shown here is derived from an EMBL/GenBank/DDBJ whole genome shotgun (WGS) entry which is preliminary data.</text>
</comment>
<feature type="signal peptide" evidence="3">
    <location>
        <begin position="1"/>
        <end position="19"/>
    </location>
</feature>
<evidence type="ECO:0000256" key="3">
    <source>
        <dbReference type="RuleBase" id="RU361235"/>
    </source>
</evidence>
<dbReference type="PANTHER" id="PTHR11559">
    <property type="entry name" value="CARBOXYLESTERASE"/>
    <property type="match status" value="1"/>
</dbReference>
<feature type="chain" id="PRO_5034997782" description="Carboxylic ester hydrolase" evidence="3">
    <location>
        <begin position="20"/>
        <end position="550"/>
    </location>
</feature>
<evidence type="ECO:0000256" key="1">
    <source>
        <dbReference type="ARBA" id="ARBA00005964"/>
    </source>
</evidence>
<dbReference type="EMBL" id="JAFJYH010000018">
    <property type="protein sequence ID" value="KAG4424688.1"/>
    <property type="molecule type" value="Genomic_DNA"/>
</dbReference>
<dbReference type="Pfam" id="PF00135">
    <property type="entry name" value="COesterase"/>
    <property type="match status" value="1"/>
</dbReference>
<keyword evidence="6" id="KW-1185">Reference proteome</keyword>
<sequence length="550" mass="59695">MMVTLPLALALSLFNFADAAVYDSYTPTVQILNGTYTGIHSPYYNQDFYLGVPYTQPPVGDLRYRVPQSLNTTWSGTRNATEYSPFCVGYGSATRGYNDYVSEDCLTLNIVRPVGVGENLPVALGGYYQGGGGDPRYNLSFSVQQAALAGKPHIGVSLNYRLGAWGFLYGNEIQKDGSANLGFRDQRLALHWIQENIAAFGGDPAKVTIWGQSAGAGSVGAQLVAYNGRDDGLFRGAIAESGAPLRFSKYPSADDFQPVFNSIVNQTGCASSNDTLTCLRGLTYSELNSVLNSSTITAASWGPVLDGDFFQDRAGAQLQDGRFVKVPLIIGANDDEGTSFGPKGVNNDTAFLSVLESDNVPNASIPMVAILYPDIPEIGIPGTFEGRPDATQGLQYKRSSAYIGDSRMHIPRRITSAAWAAMNATVYSYRFNVLVNGINSAGGSNHFEEVSFVFYNLDGVGYPPAGYEPPFQGKKKSYRDLAKVMTLRWASFVADLDPNTIDVDAVPWPKYTLDNPCNFYFTANETSYVEPDTYRAEAIEYVSGIVSSQR</sequence>
<protein>
    <recommendedName>
        <fullName evidence="3">Carboxylic ester hydrolase</fullName>
        <ecNumber evidence="3">3.1.1.-</ecNumber>
    </recommendedName>
</protein>
<dbReference type="AlphaFoldDB" id="A0A8H8BV09"/>
<dbReference type="Gene3D" id="3.40.50.1820">
    <property type="entry name" value="alpha/beta hydrolase"/>
    <property type="match status" value="1"/>
</dbReference>
<dbReference type="InterPro" id="IPR029058">
    <property type="entry name" value="AB_hydrolase_fold"/>
</dbReference>
<dbReference type="GO" id="GO:0016787">
    <property type="term" value="F:hydrolase activity"/>
    <property type="evidence" value="ECO:0007669"/>
    <property type="project" value="UniProtKB-KW"/>
</dbReference>
<evidence type="ECO:0000256" key="2">
    <source>
        <dbReference type="ARBA" id="ARBA00022801"/>
    </source>
</evidence>
<dbReference type="OrthoDB" id="408631at2759"/>
<keyword evidence="3" id="KW-0732">Signal</keyword>
<reference evidence="5" key="1">
    <citation type="submission" date="2021-02" db="EMBL/GenBank/DDBJ databases">
        <title>Genome sequence Cadophora malorum strain M34.</title>
        <authorList>
            <person name="Stefanovic E."/>
            <person name="Vu D."/>
            <person name="Scully C."/>
            <person name="Dijksterhuis J."/>
            <person name="Roader J."/>
            <person name="Houbraken J."/>
        </authorList>
    </citation>
    <scope>NUCLEOTIDE SEQUENCE</scope>
    <source>
        <strain evidence="5">M34</strain>
    </source>
</reference>
<dbReference type="PROSITE" id="PS00941">
    <property type="entry name" value="CARBOXYLESTERASE_B_2"/>
    <property type="match status" value="1"/>
</dbReference>
<accession>A0A8H8BV09</accession>
<evidence type="ECO:0000259" key="4">
    <source>
        <dbReference type="Pfam" id="PF00135"/>
    </source>
</evidence>
<gene>
    <name evidence="5" type="ORF">IFR04_002221</name>
</gene>
<proteinExistence type="inferred from homology"/>
<name>A0A8H8BV09_9HELO</name>
<evidence type="ECO:0000313" key="5">
    <source>
        <dbReference type="EMBL" id="KAG4424688.1"/>
    </source>
</evidence>
<dbReference type="PROSITE" id="PS00122">
    <property type="entry name" value="CARBOXYLESTERASE_B_1"/>
    <property type="match status" value="1"/>
</dbReference>
<evidence type="ECO:0000313" key="6">
    <source>
        <dbReference type="Proteomes" id="UP000664132"/>
    </source>
</evidence>
<keyword evidence="2 3" id="KW-0378">Hydrolase</keyword>
<comment type="similarity">
    <text evidence="1 3">Belongs to the type-B carboxylesterase/lipase family.</text>
</comment>
<dbReference type="InterPro" id="IPR002018">
    <property type="entry name" value="CarbesteraseB"/>
</dbReference>
<dbReference type="Proteomes" id="UP000664132">
    <property type="component" value="Unassembled WGS sequence"/>
</dbReference>